<dbReference type="InterPro" id="IPR031140">
    <property type="entry name" value="IDD1-16"/>
</dbReference>
<keyword evidence="2" id="KW-1185">Reference proteome</keyword>
<dbReference type="EMBL" id="MNCJ02000331">
    <property type="protein sequence ID" value="KAF5758951.1"/>
    <property type="molecule type" value="Genomic_DNA"/>
</dbReference>
<name>A0A9K3GXS7_HELAN</name>
<dbReference type="PANTHER" id="PTHR10593:SF231">
    <property type="entry name" value="PROTEIN INDETERMINATE-DOMAIN 13-RELATED"/>
    <property type="match status" value="1"/>
</dbReference>
<dbReference type="Proteomes" id="UP000215914">
    <property type="component" value="Unassembled WGS sequence"/>
</dbReference>
<reference evidence="1" key="1">
    <citation type="journal article" date="2017" name="Nature">
        <title>The sunflower genome provides insights into oil metabolism, flowering and Asterid evolution.</title>
        <authorList>
            <person name="Badouin H."/>
            <person name="Gouzy J."/>
            <person name="Grassa C.J."/>
            <person name="Murat F."/>
            <person name="Staton S.E."/>
            <person name="Cottret L."/>
            <person name="Lelandais-Briere C."/>
            <person name="Owens G.L."/>
            <person name="Carrere S."/>
            <person name="Mayjonade B."/>
            <person name="Legrand L."/>
            <person name="Gill N."/>
            <person name="Kane N.C."/>
            <person name="Bowers J.E."/>
            <person name="Hubner S."/>
            <person name="Bellec A."/>
            <person name="Berard A."/>
            <person name="Berges H."/>
            <person name="Blanchet N."/>
            <person name="Boniface M.C."/>
            <person name="Brunel D."/>
            <person name="Catrice O."/>
            <person name="Chaidir N."/>
            <person name="Claudel C."/>
            <person name="Donnadieu C."/>
            <person name="Faraut T."/>
            <person name="Fievet G."/>
            <person name="Helmstetter N."/>
            <person name="King M."/>
            <person name="Knapp S.J."/>
            <person name="Lai Z."/>
            <person name="Le Paslier M.C."/>
            <person name="Lippi Y."/>
            <person name="Lorenzon L."/>
            <person name="Mandel J.R."/>
            <person name="Marage G."/>
            <person name="Marchand G."/>
            <person name="Marquand E."/>
            <person name="Bret-Mestries E."/>
            <person name="Morien E."/>
            <person name="Nambeesan S."/>
            <person name="Nguyen T."/>
            <person name="Pegot-Espagnet P."/>
            <person name="Pouilly N."/>
            <person name="Raftis F."/>
            <person name="Sallet E."/>
            <person name="Schiex T."/>
            <person name="Thomas J."/>
            <person name="Vandecasteele C."/>
            <person name="Vares D."/>
            <person name="Vear F."/>
            <person name="Vautrin S."/>
            <person name="Crespi M."/>
            <person name="Mangin B."/>
            <person name="Burke J.M."/>
            <person name="Salse J."/>
            <person name="Munos S."/>
            <person name="Vincourt P."/>
            <person name="Rieseberg L.H."/>
            <person name="Langlade N.B."/>
        </authorList>
    </citation>
    <scope>NUCLEOTIDE SEQUENCE</scope>
    <source>
        <tissue evidence="1">Leaves</tissue>
    </source>
</reference>
<sequence>MIALLTKSLLETVWEICSKGFQRDLNLQLHRRGHNLPWKLKQQNKHEVVRKKVYICMEISCVGHDPA</sequence>
<accession>A0A9K3GXS7</accession>
<protein>
    <submittedName>
        <fullName evidence="1">Zinc finger protein JACKDAW/BALDIBIS</fullName>
    </submittedName>
</protein>
<dbReference type="PANTHER" id="PTHR10593">
    <property type="entry name" value="SERINE/THREONINE-PROTEIN KINASE RIO"/>
    <property type="match status" value="1"/>
</dbReference>
<proteinExistence type="predicted"/>
<dbReference type="AlphaFoldDB" id="A0A9K3GXS7"/>
<gene>
    <name evidence="1" type="ORF">HanXRQr2_Chr16g0735361</name>
</gene>
<reference evidence="1" key="2">
    <citation type="submission" date="2020-06" db="EMBL/GenBank/DDBJ databases">
        <title>Helianthus annuus Genome sequencing and assembly Release 2.</title>
        <authorList>
            <person name="Gouzy J."/>
            <person name="Langlade N."/>
            <person name="Munos S."/>
        </authorList>
    </citation>
    <scope>NUCLEOTIDE SEQUENCE</scope>
    <source>
        <tissue evidence="1">Leaves</tissue>
    </source>
</reference>
<dbReference type="Gramene" id="mRNA:HanXRQr2_Chr16g0735361">
    <property type="protein sequence ID" value="CDS:HanXRQr2_Chr16g0735361.1"/>
    <property type="gene ID" value="HanXRQr2_Chr16g0735361"/>
</dbReference>
<comment type="caution">
    <text evidence="1">The sequence shown here is derived from an EMBL/GenBank/DDBJ whole genome shotgun (WGS) entry which is preliminary data.</text>
</comment>
<organism evidence="1 2">
    <name type="scientific">Helianthus annuus</name>
    <name type="common">Common sunflower</name>
    <dbReference type="NCBI Taxonomy" id="4232"/>
    <lineage>
        <taxon>Eukaryota</taxon>
        <taxon>Viridiplantae</taxon>
        <taxon>Streptophyta</taxon>
        <taxon>Embryophyta</taxon>
        <taxon>Tracheophyta</taxon>
        <taxon>Spermatophyta</taxon>
        <taxon>Magnoliopsida</taxon>
        <taxon>eudicotyledons</taxon>
        <taxon>Gunneridae</taxon>
        <taxon>Pentapetalae</taxon>
        <taxon>asterids</taxon>
        <taxon>campanulids</taxon>
        <taxon>Asterales</taxon>
        <taxon>Asteraceae</taxon>
        <taxon>Asteroideae</taxon>
        <taxon>Heliantheae alliance</taxon>
        <taxon>Heliantheae</taxon>
        <taxon>Helianthus</taxon>
    </lineage>
</organism>
<evidence type="ECO:0000313" key="2">
    <source>
        <dbReference type="Proteomes" id="UP000215914"/>
    </source>
</evidence>
<evidence type="ECO:0000313" key="1">
    <source>
        <dbReference type="EMBL" id="KAF5758951.1"/>
    </source>
</evidence>